<name>A0A7J7U176_RHIFE</name>
<dbReference type="PANTHER" id="PTHR19375">
    <property type="entry name" value="HEAT SHOCK PROTEIN 70KDA"/>
    <property type="match status" value="1"/>
</dbReference>
<comment type="similarity">
    <text evidence="1">Belongs to the heat shock protein 70 family.</text>
</comment>
<dbReference type="AlphaFoldDB" id="A0A7J7U176"/>
<dbReference type="Pfam" id="PF00012">
    <property type="entry name" value="HSP70"/>
    <property type="match status" value="2"/>
</dbReference>
<dbReference type="GO" id="GO:0140662">
    <property type="term" value="F:ATP-dependent protein folding chaperone"/>
    <property type="evidence" value="ECO:0007669"/>
    <property type="project" value="InterPro"/>
</dbReference>
<keyword evidence="2" id="KW-0547">Nucleotide-binding</keyword>
<accession>A0A7J7U176</accession>
<dbReference type="GO" id="GO:0005524">
    <property type="term" value="F:ATP binding"/>
    <property type="evidence" value="ECO:0007669"/>
    <property type="project" value="UniProtKB-KW"/>
</dbReference>
<dbReference type="EMBL" id="JACAGC010000017">
    <property type="protein sequence ID" value="KAF6306572.1"/>
    <property type="molecule type" value="Genomic_DNA"/>
</dbReference>
<evidence type="ECO:0000256" key="3">
    <source>
        <dbReference type="ARBA" id="ARBA00022840"/>
    </source>
</evidence>
<dbReference type="Gene3D" id="2.60.34.10">
    <property type="entry name" value="Substrate Binding Domain Of DNAk, Chain A, domain 1"/>
    <property type="match status" value="2"/>
</dbReference>
<feature type="compositionally biased region" description="Basic and acidic residues" evidence="4">
    <location>
        <begin position="180"/>
        <end position="196"/>
    </location>
</feature>
<dbReference type="InterPro" id="IPR013126">
    <property type="entry name" value="Hsp_70_fam"/>
</dbReference>
<evidence type="ECO:0000313" key="5">
    <source>
        <dbReference type="EMBL" id="KAF6306572.1"/>
    </source>
</evidence>
<dbReference type="InterPro" id="IPR029048">
    <property type="entry name" value="HSP70_C_sf"/>
</dbReference>
<dbReference type="Proteomes" id="UP000585614">
    <property type="component" value="Unassembled WGS sequence"/>
</dbReference>
<dbReference type="PRINTS" id="PR00301">
    <property type="entry name" value="HEATSHOCK70"/>
</dbReference>
<reference evidence="5 6" key="1">
    <citation type="journal article" date="2020" name="Nature">
        <title>Six reference-quality genomes reveal evolution of bat adaptations.</title>
        <authorList>
            <person name="Jebb D."/>
            <person name="Huang Z."/>
            <person name="Pippel M."/>
            <person name="Hughes G.M."/>
            <person name="Lavrichenko K."/>
            <person name="Devanna P."/>
            <person name="Winkler S."/>
            <person name="Jermiin L.S."/>
            <person name="Skirmuntt E.C."/>
            <person name="Katzourakis A."/>
            <person name="Burkitt-Gray L."/>
            <person name="Ray D.A."/>
            <person name="Sullivan K.A.M."/>
            <person name="Roscito J.G."/>
            <person name="Kirilenko B.M."/>
            <person name="Davalos L.M."/>
            <person name="Corthals A.P."/>
            <person name="Power M.L."/>
            <person name="Jones G."/>
            <person name="Ransome R.D."/>
            <person name="Dechmann D.K.N."/>
            <person name="Locatelli A.G."/>
            <person name="Puechmaille S.J."/>
            <person name="Fedrigo O."/>
            <person name="Jarvis E.D."/>
            <person name="Hiller M."/>
            <person name="Vernes S.C."/>
            <person name="Myers E.W."/>
            <person name="Teeling E.C."/>
        </authorList>
    </citation>
    <scope>NUCLEOTIDE SEQUENCE [LARGE SCALE GENOMIC DNA]</scope>
    <source>
        <strain evidence="5">MRhiFer1</strain>
        <tissue evidence="5">Lung</tissue>
    </source>
</reference>
<sequence length="347" mass="38975">MLTFFRSTLGPIEKALRDAKLDKSQIHDIVLVGGSTHISKIQKLQQDFFNAKALKKSISPDEAVAYGTVVQAAILSGDKSENVQYLHLLDVTLLSLVMETAGGVMTVLIERNTTVPTQQTQTFTAYTDHHPGVLIQGYEDANGIFNVFAVDQSTGKENTVTLTNDKGHLRKEDIEHMVQGAEKDTAEDEKQRDKVSSKNSLESYEFSMKATVKDEKRQSKINDEDNQKVLDMGNEIINLIRIRLHRRKNLNVTIKSWEKSVIPSFPSCTRVREACQEGCLGVSLVVEHLFLVVPLLDPPSKRLIKPTFSIDLALFHTKYARTQISSKFHSSFKVELLYSKNLVILDT</sequence>
<protein>
    <recommendedName>
        <fullName evidence="7">Heat shock protein family A (Hsp70) member 8</fullName>
    </recommendedName>
</protein>
<dbReference type="SUPFAM" id="SSF100920">
    <property type="entry name" value="Heat shock protein 70kD (HSP70), peptide-binding domain"/>
    <property type="match status" value="1"/>
</dbReference>
<dbReference type="Gene3D" id="1.20.1270.10">
    <property type="match status" value="1"/>
</dbReference>
<dbReference type="InterPro" id="IPR043129">
    <property type="entry name" value="ATPase_NBD"/>
</dbReference>
<evidence type="ECO:0000256" key="4">
    <source>
        <dbReference type="SAM" id="MobiDB-lite"/>
    </source>
</evidence>
<dbReference type="InterPro" id="IPR029047">
    <property type="entry name" value="HSP70_peptide-bd_sf"/>
</dbReference>
<evidence type="ECO:0000256" key="2">
    <source>
        <dbReference type="ARBA" id="ARBA00022741"/>
    </source>
</evidence>
<keyword evidence="3" id="KW-0067">ATP-binding</keyword>
<organism evidence="5 6">
    <name type="scientific">Rhinolophus ferrumequinum</name>
    <name type="common">Greater horseshoe bat</name>
    <dbReference type="NCBI Taxonomy" id="59479"/>
    <lineage>
        <taxon>Eukaryota</taxon>
        <taxon>Metazoa</taxon>
        <taxon>Chordata</taxon>
        <taxon>Craniata</taxon>
        <taxon>Vertebrata</taxon>
        <taxon>Euteleostomi</taxon>
        <taxon>Mammalia</taxon>
        <taxon>Eutheria</taxon>
        <taxon>Laurasiatheria</taxon>
        <taxon>Chiroptera</taxon>
        <taxon>Yinpterochiroptera</taxon>
        <taxon>Rhinolophoidea</taxon>
        <taxon>Rhinolophidae</taxon>
        <taxon>Rhinolophinae</taxon>
        <taxon>Rhinolophus</taxon>
    </lineage>
</organism>
<evidence type="ECO:0000313" key="6">
    <source>
        <dbReference type="Proteomes" id="UP000585614"/>
    </source>
</evidence>
<dbReference type="Gene3D" id="3.30.420.40">
    <property type="match status" value="2"/>
</dbReference>
<evidence type="ECO:0008006" key="7">
    <source>
        <dbReference type="Google" id="ProtNLM"/>
    </source>
</evidence>
<proteinExistence type="inferred from homology"/>
<gene>
    <name evidence="5" type="ORF">mRhiFer1_008671</name>
</gene>
<evidence type="ECO:0000256" key="1">
    <source>
        <dbReference type="ARBA" id="ARBA00007381"/>
    </source>
</evidence>
<dbReference type="SUPFAM" id="SSF53067">
    <property type="entry name" value="Actin-like ATPase domain"/>
    <property type="match status" value="1"/>
</dbReference>
<feature type="region of interest" description="Disordered" evidence="4">
    <location>
        <begin position="180"/>
        <end position="201"/>
    </location>
</feature>
<dbReference type="SUPFAM" id="SSF100934">
    <property type="entry name" value="Heat shock protein 70kD (HSP70), C-terminal subdomain"/>
    <property type="match status" value="1"/>
</dbReference>
<comment type="caution">
    <text evidence="5">The sequence shown here is derived from an EMBL/GenBank/DDBJ whole genome shotgun (WGS) entry which is preliminary data.</text>
</comment>